<dbReference type="InterPro" id="IPR051416">
    <property type="entry name" value="phD-YefM_TA_antitoxins"/>
</dbReference>
<dbReference type="EMBL" id="NOXU01000031">
    <property type="protein sequence ID" value="OYQ32828.1"/>
    <property type="molecule type" value="Genomic_DNA"/>
</dbReference>
<keyword evidence="4" id="KW-1185">Reference proteome</keyword>
<dbReference type="AlphaFoldDB" id="A0A255YUD3"/>
<protein>
    <recommendedName>
        <fullName evidence="2">Antitoxin</fullName>
    </recommendedName>
</protein>
<dbReference type="Gene3D" id="3.40.1620.10">
    <property type="entry name" value="YefM-like domain"/>
    <property type="match status" value="1"/>
</dbReference>
<gene>
    <name evidence="3" type="ORF">CHU95_18970</name>
</gene>
<organism evidence="3 4">
    <name type="scientific">Niveispirillum lacus</name>
    <dbReference type="NCBI Taxonomy" id="1981099"/>
    <lineage>
        <taxon>Bacteria</taxon>
        <taxon>Pseudomonadati</taxon>
        <taxon>Pseudomonadota</taxon>
        <taxon>Alphaproteobacteria</taxon>
        <taxon>Rhodospirillales</taxon>
        <taxon>Azospirillaceae</taxon>
        <taxon>Niveispirillum</taxon>
    </lineage>
</organism>
<sequence length="81" mass="9225">MREVQITDAKAHLTQLIDAVERGETVVITRHGRAVARLVPEPESHTAKTRQTMDEIAAFRQTMPRLSLDEIRQARHEGHCN</sequence>
<evidence type="ECO:0000313" key="4">
    <source>
        <dbReference type="Proteomes" id="UP000216998"/>
    </source>
</evidence>
<evidence type="ECO:0000256" key="2">
    <source>
        <dbReference type="RuleBase" id="RU362080"/>
    </source>
</evidence>
<dbReference type="SUPFAM" id="SSF143120">
    <property type="entry name" value="YefM-like"/>
    <property type="match status" value="1"/>
</dbReference>
<comment type="similarity">
    <text evidence="1 2">Belongs to the phD/YefM antitoxin family.</text>
</comment>
<reference evidence="3 4" key="1">
    <citation type="submission" date="2017-07" db="EMBL/GenBank/DDBJ databases">
        <title>Niveispirillum cyanobacteriorum sp. nov., isolated from cyanobacterial aggregates in a eutrophic lake.</title>
        <authorList>
            <person name="Cai H."/>
        </authorList>
    </citation>
    <scope>NUCLEOTIDE SEQUENCE [LARGE SCALE GENOMIC DNA]</scope>
    <source>
        <strain evidence="4">TH1-14</strain>
    </source>
</reference>
<dbReference type="OrthoDB" id="361531at2"/>
<dbReference type="Proteomes" id="UP000216998">
    <property type="component" value="Unassembled WGS sequence"/>
</dbReference>
<dbReference type="InterPro" id="IPR006442">
    <property type="entry name" value="Antitoxin_Phd/YefM"/>
</dbReference>
<name>A0A255YUD3_9PROT</name>
<dbReference type="NCBIfam" id="TIGR01552">
    <property type="entry name" value="phd_fam"/>
    <property type="match status" value="1"/>
</dbReference>
<comment type="caution">
    <text evidence="3">The sequence shown here is derived from an EMBL/GenBank/DDBJ whole genome shotgun (WGS) entry which is preliminary data.</text>
</comment>
<evidence type="ECO:0000313" key="3">
    <source>
        <dbReference type="EMBL" id="OYQ32828.1"/>
    </source>
</evidence>
<dbReference type="RefSeq" id="WP_094457861.1">
    <property type="nucleotide sequence ID" value="NZ_NOXU01000031.1"/>
</dbReference>
<proteinExistence type="inferred from homology"/>
<comment type="function">
    <text evidence="2">Antitoxin component of a type II toxin-antitoxin (TA) system.</text>
</comment>
<dbReference type="Pfam" id="PF02604">
    <property type="entry name" value="PhdYeFM_antitox"/>
    <property type="match status" value="1"/>
</dbReference>
<dbReference type="PANTHER" id="PTHR35377">
    <property type="entry name" value="ANTITOXIN VAPB49-RELATED-RELATED"/>
    <property type="match status" value="1"/>
</dbReference>
<evidence type="ECO:0000256" key="1">
    <source>
        <dbReference type="ARBA" id="ARBA00009981"/>
    </source>
</evidence>
<dbReference type="InterPro" id="IPR036165">
    <property type="entry name" value="YefM-like_sf"/>
</dbReference>
<accession>A0A255YUD3</accession>